<feature type="domain" description="Ketoreductase" evidence="3">
    <location>
        <begin position="7"/>
        <end position="186"/>
    </location>
</feature>
<name>A0A7V3YFY7_9BACT</name>
<dbReference type="InterPro" id="IPR036291">
    <property type="entry name" value="NAD(P)-bd_dom_sf"/>
</dbReference>
<sequence>MEAWRGKVALVTGASRGIGRAIARTLAEKGLHLALCARSQEALEALRAELSALGAEVFVCAGDLADPAFPVRFVHEAGEYFGHLDVVVNNAGVALAKPLEETTLEEWELQMAVNVRAPFLICREALPYLRRSALATIINISSVVGTKGYVHQGAYTASKHALMGFTKVLARELHPEGIRVHVIAPGGVGTDLIAAMRPDLLGERLITPEEIAEIVWFLLTMRSKNAVIDEVNVRRASNEPWR</sequence>
<dbReference type="InterPro" id="IPR002347">
    <property type="entry name" value="SDR_fam"/>
</dbReference>
<dbReference type="PROSITE" id="PS00061">
    <property type="entry name" value="ADH_SHORT"/>
    <property type="match status" value="1"/>
</dbReference>
<dbReference type="GO" id="GO:0032787">
    <property type="term" value="P:monocarboxylic acid metabolic process"/>
    <property type="evidence" value="ECO:0007669"/>
    <property type="project" value="UniProtKB-ARBA"/>
</dbReference>
<dbReference type="Pfam" id="PF00106">
    <property type="entry name" value="adh_short"/>
    <property type="match status" value="1"/>
</dbReference>
<organism evidence="4">
    <name type="scientific">Candidatus Caldatribacterium californiense</name>
    <dbReference type="NCBI Taxonomy" id="1454726"/>
    <lineage>
        <taxon>Bacteria</taxon>
        <taxon>Pseudomonadati</taxon>
        <taxon>Atribacterota</taxon>
        <taxon>Atribacteria</taxon>
        <taxon>Atribacterales</taxon>
        <taxon>Candidatus Caldatribacteriaceae</taxon>
        <taxon>Candidatus Caldatribacterium</taxon>
    </lineage>
</organism>
<dbReference type="InterPro" id="IPR020904">
    <property type="entry name" value="Sc_DH/Rdtase_CS"/>
</dbReference>
<evidence type="ECO:0000313" key="4">
    <source>
        <dbReference type="EMBL" id="HGI30321.1"/>
    </source>
</evidence>
<protein>
    <submittedName>
        <fullName evidence="4">SDR family oxidoreductase</fullName>
    </submittedName>
</protein>
<comment type="caution">
    <text evidence="4">The sequence shown here is derived from an EMBL/GenBank/DDBJ whole genome shotgun (WGS) entry which is preliminary data.</text>
</comment>
<evidence type="ECO:0000256" key="2">
    <source>
        <dbReference type="RuleBase" id="RU000363"/>
    </source>
</evidence>
<dbReference type="PRINTS" id="PR00081">
    <property type="entry name" value="GDHRDH"/>
</dbReference>
<comment type="similarity">
    <text evidence="1 2">Belongs to the short-chain dehydrogenases/reductases (SDR) family.</text>
</comment>
<dbReference type="InterPro" id="IPR050259">
    <property type="entry name" value="SDR"/>
</dbReference>
<reference evidence="4" key="1">
    <citation type="journal article" date="2020" name="mSystems">
        <title>Genome- and Community-Level Interaction Insights into Carbon Utilization and Element Cycling Functions of Hydrothermarchaeota in Hydrothermal Sediment.</title>
        <authorList>
            <person name="Zhou Z."/>
            <person name="Liu Y."/>
            <person name="Xu W."/>
            <person name="Pan J."/>
            <person name="Luo Z.H."/>
            <person name="Li M."/>
        </authorList>
    </citation>
    <scope>NUCLEOTIDE SEQUENCE [LARGE SCALE GENOMIC DNA]</scope>
    <source>
        <strain evidence="4">SpSt-747</strain>
    </source>
</reference>
<dbReference type="EMBL" id="DTFV01000047">
    <property type="protein sequence ID" value="HGI30321.1"/>
    <property type="molecule type" value="Genomic_DNA"/>
</dbReference>
<evidence type="ECO:0000256" key="1">
    <source>
        <dbReference type="ARBA" id="ARBA00006484"/>
    </source>
</evidence>
<dbReference type="AlphaFoldDB" id="A0A7V3YFY7"/>
<dbReference type="PRINTS" id="PR00080">
    <property type="entry name" value="SDRFAMILY"/>
</dbReference>
<evidence type="ECO:0000259" key="3">
    <source>
        <dbReference type="SMART" id="SM00822"/>
    </source>
</evidence>
<accession>A0A7V3YFY7</accession>
<dbReference type="FunFam" id="3.40.50.720:FF:000084">
    <property type="entry name" value="Short-chain dehydrogenase reductase"/>
    <property type="match status" value="1"/>
</dbReference>
<dbReference type="CDD" id="cd05233">
    <property type="entry name" value="SDR_c"/>
    <property type="match status" value="1"/>
</dbReference>
<dbReference type="PANTHER" id="PTHR42879:SF2">
    <property type="entry name" value="3-OXOACYL-[ACYL-CARRIER-PROTEIN] REDUCTASE FABG"/>
    <property type="match status" value="1"/>
</dbReference>
<dbReference type="Gene3D" id="3.40.50.720">
    <property type="entry name" value="NAD(P)-binding Rossmann-like Domain"/>
    <property type="match status" value="1"/>
</dbReference>
<dbReference type="SMART" id="SM00822">
    <property type="entry name" value="PKS_KR"/>
    <property type="match status" value="1"/>
</dbReference>
<gene>
    <name evidence="4" type="ORF">ENV30_03285</name>
</gene>
<proteinExistence type="inferred from homology"/>
<dbReference type="InterPro" id="IPR057326">
    <property type="entry name" value="KR_dom"/>
</dbReference>
<dbReference type="SUPFAM" id="SSF51735">
    <property type="entry name" value="NAD(P)-binding Rossmann-fold domains"/>
    <property type="match status" value="1"/>
</dbReference>
<dbReference type="PANTHER" id="PTHR42879">
    <property type="entry name" value="3-OXOACYL-(ACYL-CARRIER-PROTEIN) REDUCTASE"/>
    <property type="match status" value="1"/>
</dbReference>